<evidence type="ECO:0000256" key="6">
    <source>
        <dbReference type="ARBA" id="ARBA00022960"/>
    </source>
</evidence>
<dbReference type="Pfam" id="PF01476">
    <property type="entry name" value="LysM"/>
    <property type="match status" value="1"/>
</dbReference>
<keyword evidence="3" id="KW-0328">Glycosyltransferase</keyword>
<keyword evidence="5" id="KW-0378">Hydrolase</keyword>
<dbReference type="GO" id="GO:0071555">
    <property type="term" value="P:cell wall organization"/>
    <property type="evidence" value="ECO:0007669"/>
    <property type="project" value="UniProtKB-UniRule"/>
</dbReference>
<keyword evidence="4" id="KW-0808">Transferase</keyword>
<evidence type="ECO:0000256" key="3">
    <source>
        <dbReference type="ARBA" id="ARBA00022676"/>
    </source>
</evidence>
<evidence type="ECO:0000259" key="11">
    <source>
        <dbReference type="PROSITE" id="PS52029"/>
    </source>
</evidence>
<evidence type="ECO:0000256" key="9">
    <source>
        <dbReference type="PROSITE-ProRule" id="PRU01373"/>
    </source>
</evidence>
<dbReference type="SUPFAM" id="SSF54106">
    <property type="entry name" value="LysM domain"/>
    <property type="match status" value="1"/>
</dbReference>
<reference evidence="14 15" key="1">
    <citation type="submission" date="2019-08" db="EMBL/GenBank/DDBJ databases">
        <title>Bacillus genomes from the desert of Cuatro Cienegas, Coahuila.</title>
        <authorList>
            <person name="Olmedo-Alvarez G."/>
        </authorList>
    </citation>
    <scope>NUCLEOTIDE SEQUENCE [LARGE SCALE GENOMIC DNA]</scope>
    <source>
        <strain evidence="12 14">CH88_3T</strain>
        <strain evidence="13 15">CH98b_3T</strain>
    </source>
</reference>
<dbReference type="Proteomes" id="UP000324517">
    <property type="component" value="Unassembled WGS sequence"/>
</dbReference>
<evidence type="ECO:0000256" key="4">
    <source>
        <dbReference type="ARBA" id="ARBA00022679"/>
    </source>
</evidence>
<dbReference type="EMBL" id="VTEU01000001">
    <property type="protein sequence ID" value="TYS61404.1"/>
    <property type="molecule type" value="Genomic_DNA"/>
</dbReference>
<dbReference type="GO" id="GO:0018104">
    <property type="term" value="P:peptidoglycan-protein cross-linking"/>
    <property type="evidence" value="ECO:0007669"/>
    <property type="project" value="TreeGrafter"/>
</dbReference>
<evidence type="ECO:0000313" key="15">
    <source>
        <dbReference type="Proteomes" id="UP000324517"/>
    </source>
</evidence>
<dbReference type="CDD" id="cd16913">
    <property type="entry name" value="YkuD_like"/>
    <property type="match status" value="1"/>
</dbReference>
<dbReference type="GO" id="GO:0071972">
    <property type="term" value="F:peptidoglycan L,D-transpeptidase activity"/>
    <property type="evidence" value="ECO:0007669"/>
    <property type="project" value="TreeGrafter"/>
</dbReference>
<dbReference type="PANTHER" id="PTHR30582">
    <property type="entry name" value="L,D-TRANSPEPTIDASE"/>
    <property type="match status" value="1"/>
</dbReference>
<dbReference type="SMART" id="SM00257">
    <property type="entry name" value="LysM"/>
    <property type="match status" value="1"/>
</dbReference>
<dbReference type="PROSITE" id="PS51782">
    <property type="entry name" value="LYSM"/>
    <property type="match status" value="1"/>
</dbReference>
<dbReference type="GO" id="GO:0016757">
    <property type="term" value="F:glycosyltransferase activity"/>
    <property type="evidence" value="ECO:0007669"/>
    <property type="project" value="UniProtKB-KW"/>
</dbReference>
<evidence type="ECO:0000256" key="7">
    <source>
        <dbReference type="ARBA" id="ARBA00022984"/>
    </source>
</evidence>
<keyword evidence="6 9" id="KW-0133">Cell shape</keyword>
<organism evidence="13 15">
    <name type="scientific">Sutcliffiella horikoshii</name>
    <dbReference type="NCBI Taxonomy" id="79883"/>
    <lineage>
        <taxon>Bacteria</taxon>
        <taxon>Bacillati</taxon>
        <taxon>Bacillota</taxon>
        <taxon>Bacilli</taxon>
        <taxon>Bacillales</taxon>
        <taxon>Bacillaceae</taxon>
        <taxon>Sutcliffiella</taxon>
    </lineage>
</organism>
<dbReference type="AlphaFoldDB" id="A0A5D4T1T7"/>
<feature type="active site" description="Proton donor/acceptor" evidence="9">
    <location>
        <position position="124"/>
    </location>
</feature>
<evidence type="ECO:0000313" key="14">
    <source>
        <dbReference type="Proteomes" id="UP000323393"/>
    </source>
</evidence>
<dbReference type="InterPro" id="IPR050979">
    <property type="entry name" value="LD-transpeptidase"/>
</dbReference>
<comment type="pathway">
    <text evidence="1 9">Cell wall biogenesis; peptidoglycan biosynthesis.</text>
</comment>
<dbReference type="GO" id="GO:0008360">
    <property type="term" value="P:regulation of cell shape"/>
    <property type="evidence" value="ECO:0007669"/>
    <property type="project" value="UniProtKB-UniRule"/>
</dbReference>
<dbReference type="Gene3D" id="2.40.440.10">
    <property type="entry name" value="L,D-transpeptidase catalytic domain-like"/>
    <property type="match status" value="1"/>
</dbReference>
<feature type="active site" description="Nucleophile" evidence="9">
    <location>
        <position position="140"/>
    </location>
</feature>
<evidence type="ECO:0000256" key="8">
    <source>
        <dbReference type="ARBA" id="ARBA00023316"/>
    </source>
</evidence>
<proteinExistence type="inferred from homology"/>
<dbReference type="CDD" id="cd00118">
    <property type="entry name" value="LysM"/>
    <property type="match status" value="1"/>
</dbReference>
<evidence type="ECO:0000313" key="13">
    <source>
        <dbReference type="EMBL" id="TYS68578.1"/>
    </source>
</evidence>
<dbReference type="InterPro" id="IPR036779">
    <property type="entry name" value="LysM_dom_sf"/>
</dbReference>
<evidence type="ECO:0000256" key="5">
    <source>
        <dbReference type="ARBA" id="ARBA00022801"/>
    </source>
</evidence>
<comment type="similarity">
    <text evidence="2">Belongs to the YkuD family.</text>
</comment>
<dbReference type="UniPathway" id="UPA00219"/>
<feature type="domain" description="LysM" evidence="10">
    <location>
        <begin position="2"/>
        <end position="46"/>
    </location>
</feature>
<protein>
    <submittedName>
        <fullName evidence="13">L,D-transpeptidase family protein</fullName>
    </submittedName>
</protein>
<evidence type="ECO:0000259" key="10">
    <source>
        <dbReference type="PROSITE" id="PS51782"/>
    </source>
</evidence>
<dbReference type="EMBL" id="VTET01000010">
    <property type="protein sequence ID" value="TYS68578.1"/>
    <property type="molecule type" value="Genomic_DNA"/>
</dbReference>
<dbReference type="SUPFAM" id="SSF141523">
    <property type="entry name" value="L,D-transpeptidase catalytic domain-like"/>
    <property type="match status" value="1"/>
</dbReference>
<dbReference type="InterPro" id="IPR018392">
    <property type="entry name" value="LysM"/>
</dbReference>
<dbReference type="GO" id="GO:0005576">
    <property type="term" value="C:extracellular region"/>
    <property type="evidence" value="ECO:0007669"/>
    <property type="project" value="TreeGrafter"/>
</dbReference>
<evidence type="ECO:0000256" key="1">
    <source>
        <dbReference type="ARBA" id="ARBA00004752"/>
    </source>
</evidence>
<accession>A0A5D4T1T7</accession>
<keyword evidence="7 9" id="KW-0573">Peptidoglycan synthesis</keyword>
<dbReference type="Pfam" id="PF03734">
    <property type="entry name" value="YkuD"/>
    <property type="match status" value="1"/>
</dbReference>
<evidence type="ECO:0000256" key="2">
    <source>
        <dbReference type="ARBA" id="ARBA00005992"/>
    </source>
</evidence>
<dbReference type="InterPro" id="IPR005490">
    <property type="entry name" value="LD_TPept_cat_dom"/>
</dbReference>
<name>A0A5D4T1T7_9BACI</name>
<evidence type="ECO:0000313" key="12">
    <source>
        <dbReference type="EMBL" id="TYS61404.1"/>
    </source>
</evidence>
<dbReference type="OrthoDB" id="9787225at2"/>
<dbReference type="InterPro" id="IPR038063">
    <property type="entry name" value="Transpep_catalytic_dom"/>
</dbReference>
<comment type="caution">
    <text evidence="13">The sequence shown here is derived from an EMBL/GenBank/DDBJ whole genome shotgun (WGS) entry which is preliminary data.</text>
</comment>
<dbReference type="Gene3D" id="3.10.350.10">
    <property type="entry name" value="LysM domain"/>
    <property type="match status" value="1"/>
</dbReference>
<dbReference type="Proteomes" id="UP000323393">
    <property type="component" value="Unassembled WGS sequence"/>
</dbReference>
<sequence length="166" mass="17997">MAVHVVRRGETLSSISLDYRRPLAEILAVNSISNPNVIYPGQLIIIPGLPDANTIPYSIEISIANRKLVLKENGIIIKTYPIAVGRMLFETPVGNYVIVNRQPNPGGPFGAMWLSLSKLSYGIHGTNDPSSIGKAVSRGCVRMYNQDVLQLASMVPNGTSVLIRPS</sequence>
<feature type="domain" description="L,D-TPase catalytic" evidence="11">
    <location>
        <begin position="57"/>
        <end position="164"/>
    </location>
</feature>
<dbReference type="PROSITE" id="PS52029">
    <property type="entry name" value="LD_TPASE"/>
    <property type="match status" value="1"/>
</dbReference>
<dbReference type="PANTHER" id="PTHR30582:SF24">
    <property type="entry name" value="L,D-TRANSPEPTIDASE ERFK_SRFK-RELATED"/>
    <property type="match status" value="1"/>
</dbReference>
<keyword evidence="8 9" id="KW-0961">Cell wall biogenesis/degradation</keyword>
<gene>
    <name evidence="12" type="ORF">FZC74_03760</name>
    <name evidence="13" type="ORF">FZC75_17965</name>
</gene>
<dbReference type="RefSeq" id="WP_148964980.1">
    <property type="nucleotide sequence ID" value="NZ_JBNILM010000010.1"/>
</dbReference>